<protein>
    <submittedName>
        <fullName evidence="1">Uncharacterized protein</fullName>
    </submittedName>
</protein>
<evidence type="ECO:0000313" key="1">
    <source>
        <dbReference type="EMBL" id="KVE28790.1"/>
    </source>
</evidence>
<dbReference type="Proteomes" id="UP000062788">
    <property type="component" value="Unassembled WGS sequence"/>
</dbReference>
<keyword evidence="2" id="KW-1185">Reference proteome</keyword>
<comment type="caution">
    <text evidence="1">The sequence shown here is derived from an EMBL/GenBank/DDBJ whole genome shotgun (WGS) entry which is preliminary data.</text>
</comment>
<evidence type="ECO:0000313" key="2">
    <source>
        <dbReference type="Proteomes" id="UP000062788"/>
    </source>
</evidence>
<organism evidence="1 2">
    <name type="scientific">Burkholderia singularis</name>
    <dbReference type="NCBI Taxonomy" id="1503053"/>
    <lineage>
        <taxon>Bacteria</taxon>
        <taxon>Pseudomonadati</taxon>
        <taxon>Pseudomonadota</taxon>
        <taxon>Betaproteobacteria</taxon>
        <taxon>Burkholderiales</taxon>
        <taxon>Burkholderiaceae</taxon>
        <taxon>Burkholderia</taxon>
        <taxon>pseudomallei group</taxon>
    </lineage>
</organism>
<gene>
    <name evidence="1" type="ORF">WS67_08765</name>
</gene>
<accession>A0A103E5L5</accession>
<proteinExistence type="predicted"/>
<dbReference type="EMBL" id="LOWA01000018">
    <property type="protein sequence ID" value="KVE28790.1"/>
    <property type="molecule type" value="Genomic_DNA"/>
</dbReference>
<sequence>MSQPQRAEQQIRRRIADYCLQIFEMAARMAGLAFGGTKQRSDIALPVDVRFSRKIQMAAICQ</sequence>
<name>A0A103E5L5_9BURK</name>
<dbReference type="AlphaFoldDB" id="A0A103E5L5"/>
<reference evidence="1 2" key="1">
    <citation type="submission" date="2015-11" db="EMBL/GenBank/DDBJ databases">
        <title>Expanding the genomic diversity of Burkholderia species for the development of highly accurate diagnostics.</title>
        <authorList>
            <person name="Sahl J."/>
            <person name="Keim P."/>
            <person name="Wagner D."/>
        </authorList>
    </citation>
    <scope>NUCLEOTIDE SEQUENCE [LARGE SCALE GENOMIC DNA]</scope>
    <source>
        <strain evidence="1 2">TSV85</strain>
    </source>
</reference>